<proteinExistence type="predicted"/>
<dbReference type="PROSITE" id="PS50011">
    <property type="entry name" value="PROTEIN_KINASE_DOM"/>
    <property type="match status" value="1"/>
</dbReference>
<evidence type="ECO:0000313" key="6">
    <source>
        <dbReference type="EMBL" id="KAK8887108.1"/>
    </source>
</evidence>
<feature type="coiled-coil region" evidence="3">
    <location>
        <begin position="82"/>
        <end position="109"/>
    </location>
</feature>
<comment type="caution">
    <text evidence="6">The sequence shown here is derived from an EMBL/GenBank/DDBJ whole genome shotgun (WGS) entry which is preliminary data.</text>
</comment>
<evidence type="ECO:0000256" key="4">
    <source>
        <dbReference type="SAM" id="MobiDB-lite"/>
    </source>
</evidence>
<feature type="compositionally biased region" description="Polar residues" evidence="4">
    <location>
        <begin position="513"/>
        <end position="530"/>
    </location>
</feature>
<dbReference type="InterPro" id="IPR051681">
    <property type="entry name" value="Ser/Thr_Kinases-Pseudokinases"/>
</dbReference>
<dbReference type="Pfam" id="PF07714">
    <property type="entry name" value="PK_Tyr_Ser-Thr"/>
    <property type="match status" value="1"/>
</dbReference>
<evidence type="ECO:0000256" key="2">
    <source>
        <dbReference type="ARBA" id="ARBA00022840"/>
    </source>
</evidence>
<keyword evidence="3" id="KW-0175">Coiled coil</keyword>
<dbReference type="PANTHER" id="PTHR44329:SF298">
    <property type="entry name" value="MIXED LINEAGE KINASE DOMAIN-LIKE PROTEIN"/>
    <property type="match status" value="1"/>
</dbReference>
<feature type="compositionally biased region" description="Basic and acidic residues" evidence="4">
    <location>
        <begin position="551"/>
        <end position="562"/>
    </location>
</feature>
<gene>
    <name evidence="6" type="ORF">M9Y10_038146</name>
</gene>
<dbReference type="InterPro" id="IPR011009">
    <property type="entry name" value="Kinase-like_dom_sf"/>
</dbReference>
<dbReference type="SMART" id="SM00671">
    <property type="entry name" value="SEL1"/>
    <property type="match status" value="2"/>
</dbReference>
<evidence type="ECO:0000313" key="7">
    <source>
        <dbReference type="Proteomes" id="UP001470230"/>
    </source>
</evidence>
<keyword evidence="7" id="KW-1185">Reference proteome</keyword>
<keyword evidence="2" id="KW-0067">ATP-binding</keyword>
<organism evidence="6 7">
    <name type="scientific">Tritrichomonas musculus</name>
    <dbReference type="NCBI Taxonomy" id="1915356"/>
    <lineage>
        <taxon>Eukaryota</taxon>
        <taxon>Metamonada</taxon>
        <taxon>Parabasalia</taxon>
        <taxon>Tritrichomonadida</taxon>
        <taxon>Tritrichomonadidae</taxon>
        <taxon>Tritrichomonas</taxon>
    </lineage>
</organism>
<protein>
    <recommendedName>
        <fullName evidence="5">Protein kinase domain-containing protein</fullName>
    </recommendedName>
</protein>
<dbReference type="EMBL" id="JAPFFF010000006">
    <property type="protein sequence ID" value="KAK8887108.1"/>
    <property type="molecule type" value="Genomic_DNA"/>
</dbReference>
<dbReference type="InterPro" id="IPR001245">
    <property type="entry name" value="Ser-Thr/Tyr_kinase_cat_dom"/>
</dbReference>
<dbReference type="InterPro" id="IPR006597">
    <property type="entry name" value="Sel1-like"/>
</dbReference>
<dbReference type="Gene3D" id="1.25.40.10">
    <property type="entry name" value="Tetratricopeptide repeat domain"/>
    <property type="match status" value="1"/>
</dbReference>
<dbReference type="SUPFAM" id="SSF56112">
    <property type="entry name" value="Protein kinase-like (PK-like)"/>
    <property type="match status" value="1"/>
</dbReference>
<feature type="region of interest" description="Disordered" evidence="4">
    <location>
        <begin position="513"/>
        <end position="596"/>
    </location>
</feature>
<dbReference type="InterPro" id="IPR011990">
    <property type="entry name" value="TPR-like_helical_dom_sf"/>
</dbReference>
<dbReference type="Gene3D" id="1.10.510.10">
    <property type="entry name" value="Transferase(Phosphotransferase) domain 1"/>
    <property type="match status" value="2"/>
</dbReference>
<reference evidence="6 7" key="1">
    <citation type="submission" date="2024-04" db="EMBL/GenBank/DDBJ databases">
        <title>Tritrichomonas musculus Genome.</title>
        <authorList>
            <person name="Alves-Ferreira E."/>
            <person name="Grigg M."/>
            <person name="Lorenzi H."/>
            <person name="Galac M."/>
        </authorList>
    </citation>
    <scope>NUCLEOTIDE SEQUENCE [LARGE SCALE GENOMIC DNA]</scope>
    <source>
        <strain evidence="6 7">EAF2021</strain>
    </source>
</reference>
<evidence type="ECO:0000256" key="1">
    <source>
        <dbReference type="ARBA" id="ARBA00022741"/>
    </source>
</evidence>
<dbReference type="Proteomes" id="UP001470230">
    <property type="component" value="Unassembled WGS sequence"/>
</dbReference>
<accession>A0ABR2K7K6</accession>
<dbReference type="SUPFAM" id="SSF81901">
    <property type="entry name" value="HCP-like"/>
    <property type="match status" value="1"/>
</dbReference>
<dbReference type="Pfam" id="PF00069">
    <property type="entry name" value="Pkinase"/>
    <property type="match status" value="1"/>
</dbReference>
<dbReference type="InterPro" id="IPR000719">
    <property type="entry name" value="Prot_kinase_dom"/>
</dbReference>
<feature type="domain" description="Protein kinase" evidence="5">
    <location>
        <begin position="104"/>
        <end position="477"/>
    </location>
</feature>
<dbReference type="Pfam" id="PF08238">
    <property type="entry name" value="Sel1"/>
    <property type="match status" value="2"/>
</dbReference>
<feature type="region of interest" description="Disordered" evidence="4">
    <location>
        <begin position="325"/>
        <end position="358"/>
    </location>
</feature>
<keyword evidence="1" id="KW-0547">Nucleotide-binding</keyword>
<name>A0ABR2K7K6_9EUKA</name>
<sequence>MDLPTTESYTYNSSLIRNHLNNPKLEGSVASSFLHLIKILEKDEEKEGAPIENYDFAGNLPLIISYLYKVKSHNTKIYQELINLLQVGLSDLTKKCRNLQKEVIEQEKIKGIGDIPPLIVDTSLYEIDNLNVNAKNSLSNDKSEVTIAHDAKKNYYAIKRFKRNIENSDKQKSILRNVLLYSQLKHYSIVPFVGINLYYRTIEKVDDKRAEGRFFYPSVVTKYQKKKSLYDILFKTTERYIFTDTQKMIILLGVSTALKYLHKKDITHGNLKPSNVLINKKFEPFVSDFFNSHLDIKDPTSIAFIAPEVLNYDLAKQAATTTAALTKSHAKNTSTDSNTTTPTSTTKNPKATSGSISNKMASTATSLTGLSTTATATAASTEAATEKKKVSKYTKEADVYSFGMIVYSVLTSQAPFALESHQPKNLIKKINSGTRPEIPIYIPTNYAKLIDRCWRKDPSERPTMKEIVDIICETDFLPETDIKEFGSYIKKVRPSYIMPALVRLKSQQNTLTNIDPADQRSSSQASETRAQPQTQDQEKDQSQSQSQTQGKDSEDNTREKTKSRSSARSNTSGNGNTNTNTNASLNTSTKDKMKTFNSNSDFDMISEGVDLDDPESIYQYALKIRPKSIPQSNKYMQMCAEMGHTRGQVEYGKILLDEPTNEIELSKVNRNTGDDLEANLKLNEVMAAHYFKLASGHDDPEALYLYGRCLYYGVGVRHDYAKAAKYLERAAFKQNKDAQYLYALCLEEGNGVPQNIPLAIKFYTRAERNDVVSATRHLAGLGAKTK</sequence>
<dbReference type="PANTHER" id="PTHR44329">
    <property type="entry name" value="SERINE/THREONINE-PROTEIN KINASE TNNI3K-RELATED"/>
    <property type="match status" value="1"/>
</dbReference>
<evidence type="ECO:0000259" key="5">
    <source>
        <dbReference type="PROSITE" id="PS50011"/>
    </source>
</evidence>
<feature type="compositionally biased region" description="Low complexity" evidence="4">
    <location>
        <begin position="564"/>
        <end position="588"/>
    </location>
</feature>
<evidence type="ECO:0000256" key="3">
    <source>
        <dbReference type="SAM" id="Coils"/>
    </source>
</evidence>
<feature type="compositionally biased region" description="Low complexity" evidence="4">
    <location>
        <begin position="325"/>
        <end position="353"/>
    </location>
</feature>